<proteinExistence type="predicted"/>
<accession>X1C2N3</accession>
<dbReference type="EMBL" id="BART01021543">
    <property type="protein sequence ID" value="GAH01537.1"/>
    <property type="molecule type" value="Genomic_DNA"/>
</dbReference>
<gene>
    <name evidence="1" type="ORF">S01H4_39709</name>
</gene>
<reference evidence="1" key="1">
    <citation type="journal article" date="2014" name="Front. Microbiol.">
        <title>High frequency of phylogenetically diverse reductive dehalogenase-homologous genes in deep subseafloor sedimentary metagenomes.</title>
        <authorList>
            <person name="Kawai M."/>
            <person name="Futagami T."/>
            <person name="Toyoda A."/>
            <person name="Takaki Y."/>
            <person name="Nishi S."/>
            <person name="Hori S."/>
            <person name="Arai W."/>
            <person name="Tsubouchi T."/>
            <person name="Morono Y."/>
            <person name="Uchiyama I."/>
            <person name="Ito T."/>
            <person name="Fujiyama A."/>
            <person name="Inagaki F."/>
            <person name="Takami H."/>
        </authorList>
    </citation>
    <scope>NUCLEOTIDE SEQUENCE</scope>
    <source>
        <strain evidence="1">Expedition CK06-06</strain>
    </source>
</reference>
<organism evidence="1">
    <name type="scientific">marine sediment metagenome</name>
    <dbReference type="NCBI Taxonomy" id="412755"/>
    <lineage>
        <taxon>unclassified sequences</taxon>
        <taxon>metagenomes</taxon>
        <taxon>ecological metagenomes</taxon>
    </lineage>
</organism>
<evidence type="ECO:0008006" key="2">
    <source>
        <dbReference type="Google" id="ProtNLM"/>
    </source>
</evidence>
<evidence type="ECO:0000313" key="1">
    <source>
        <dbReference type="EMBL" id="GAH01537.1"/>
    </source>
</evidence>
<sequence>HISTLKTGENIITFQDFINTNKTVIIDLSIITDLPKLVFVAFLIISKIIHFLKRNSEYVERYIFIPHIDMFFRSFNIERNNDYGKIYKFLDPLIEKGFGLLFGANQMYYLHPNLVKYFNNIVTFRTTDKRDIGALINRMNLQEMHGTGIYSRSRKETYQIQYLESMKSQEAIVKRSDIYQAFPVCFDWNDIKDRTLMDNEEIIAYMDRQGYNLRDTERIILDQIKKTIFEKDLGMYSGYITEVKKFLESIGTLDQIGNLYEKKLKKELKKGNLSQSFTAL</sequence>
<protein>
    <recommendedName>
        <fullName evidence="2">TraD/TraG TraM recognition site domain-containing protein</fullName>
    </recommendedName>
</protein>
<comment type="caution">
    <text evidence="1">The sequence shown here is derived from an EMBL/GenBank/DDBJ whole genome shotgun (WGS) entry which is preliminary data.</text>
</comment>
<name>X1C2N3_9ZZZZ</name>
<dbReference type="AlphaFoldDB" id="X1C2N3"/>
<feature type="non-terminal residue" evidence="1">
    <location>
        <position position="1"/>
    </location>
</feature>